<accession>A0AAU8WI41</accession>
<reference evidence="1 2" key="2">
    <citation type="submission" date="2017-06" db="EMBL/GenBank/DDBJ databases">
        <title>Complete genome sequence of Vibrio sp. 2521-89, a close relative of Vibrio cholerae isolated from lake water in New Mexico, USA.</title>
        <authorList>
            <person name="Liang K."/>
            <person name="Orata F.D."/>
            <person name="Winkjer N.S."/>
            <person name="Tarr C.L."/>
            <person name="Boucher Y."/>
        </authorList>
    </citation>
    <scope>NUCLEOTIDE SEQUENCE [LARGE SCALE GENOMIC DNA]</scope>
    <source>
        <strain evidence="1 2">2521-89</strain>
    </source>
</reference>
<gene>
    <name evidence="1" type="ORF">CEQ48_14905</name>
</gene>
<keyword evidence="2" id="KW-1185">Reference proteome</keyword>
<dbReference type="Proteomes" id="UP000198371">
    <property type="component" value="Chromosome 1"/>
</dbReference>
<protein>
    <recommendedName>
        <fullName evidence="3">DUF1007 family protein</fullName>
    </recommendedName>
</protein>
<name>A0AAU8WI41_9VIBR</name>
<evidence type="ECO:0000313" key="2">
    <source>
        <dbReference type="Proteomes" id="UP000198371"/>
    </source>
</evidence>
<proteinExistence type="predicted"/>
<evidence type="ECO:0000313" key="1">
    <source>
        <dbReference type="EMBL" id="ASK56009.1"/>
    </source>
</evidence>
<organism evidence="1 2">
    <name type="scientific">Vibrio tarriae</name>
    <dbReference type="NCBI Taxonomy" id="2014742"/>
    <lineage>
        <taxon>Bacteria</taxon>
        <taxon>Pseudomonadati</taxon>
        <taxon>Pseudomonadota</taxon>
        <taxon>Gammaproteobacteria</taxon>
        <taxon>Vibrionales</taxon>
        <taxon>Vibrionaceae</taxon>
        <taxon>Vibrio</taxon>
    </lineage>
</organism>
<dbReference type="InterPro" id="IPR016537">
    <property type="entry name" value="UCP008159_ABC"/>
</dbReference>
<dbReference type="RefSeq" id="WP_089071794.1">
    <property type="nucleotide sequence ID" value="NZ_CP022353.1"/>
</dbReference>
<dbReference type="PIRSF" id="PIRSF008159">
    <property type="entry name" value="UCP008159_ABC"/>
    <property type="match status" value="1"/>
</dbReference>
<dbReference type="EMBL" id="CP022353">
    <property type="protein sequence ID" value="ASK56009.1"/>
    <property type="molecule type" value="Genomic_DNA"/>
</dbReference>
<dbReference type="AlphaFoldDB" id="A0AAU8WI41"/>
<evidence type="ECO:0008006" key="3">
    <source>
        <dbReference type="Google" id="ProtNLM"/>
    </source>
</evidence>
<dbReference type="KEGG" id="vti:CEQ48_14905"/>
<sequence>MPYFLNMLMGFLLDLRLRYLCRLLGLVTAFYACTVQAHPHSWVEMKTYIQGRDGMITGFKMEWTFDPMTSAYMLDGEDMSPNHAQETLRKLAVSVLDNMLYEHYFTYFYDGDTPVKYSIAHSEKLTRNRAKLVLNFELPLSKPQPVTSDSLRLLIFDPSYYVDMAWTSVSDIQLSDELSRQCRLTLAQPNPTPEQMNYAMSLPADADPDYALGQLFTQTANLHCTSVP</sequence>
<reference evidence="2" key="1">
    <citation type="journal article" date="2017" name="Genome Announc.">
        <title>Complete Genome Sequence of Vibrio sp. Strain 2521-89, a Close Relative of Vibrio cholerae Isolated from Lake Water in New Mexico, USA.</title>
        <authorList>
            <person name="Liang K."/>
            <person name="Orata F.D."/>
            <person name="Winkjer N.S."/>
            <person name="Rowe L.A."/>
            <person name="Tarr C.L."/>
            <person name="Boucher Y."/>
        </authorList>
    </citation>
    <scope>NUCLEOTIDE SEQUENCE [LARGE SCALE GENOMIC DNA]</scope>
    <source>
        <strain evidence="2">2521-89</strain>
    </source>
</reference>
<dbReference type="Pfam" id="PF06226">
    <property type="entry name" value="DUF1007"/>
    <property type="match status" value="1"/>
</dbReference>
<dbReference type="InterPro" id="IPR010412">
    <property type="entry name" value="DUF1007"/>
</dbReference>